<organism evidence="1">
    <name type="scientific">Anguilla anguilla</name>
    <name type="common">European freshwater eel</name>
    <name type="synonym">Muraena anguilla</name>
    <dbReference type="NCBI Taxonomy" id="7936"/>
    <lineage>
        <taxon>Eukaryota</taxon>
        <taxon>Metazoa</taxon>
        <taxon>Chordata</taxon>
        <taxon>Craniata</taxon>
        <taxon>Vertebrata</taxon>
        <taxon>Euteleostomi</taxon>
        <taxon>Actinopterygii</taxon>
        <taxon>Neopterygii</taxon>
        <taxon>Teleostei</taxon>
        <taxon>Anguilliformes</taxon>
        <taxon>Anguillidae</taxon>
        <taxon>Anguilla</taxon>
    </lineage>
</organism>
<sequence>MAKVLSGYAKCSRPFFFNFIDLRFLVQHSEKLPINFGSEARFSVFCQLKTFRKSKTTYKIPESKLSP</sequence>
<dbReference type="EMBL" id="GBXM01071379">
    <property type="protein sequence ID" value="JAH37198.1"/>
    <property type="molecule type" value="Transcribed_RNA"/>
</dbReference>
<proteinExistence type="predicted"/>
<dbReference type="AlphaFoldDB" id="A0A0E9S9I4"/>
<evidence type="ECO:0000313" key="1">
    <source>
        <dbReference type="EMBL" id="JAH37198.1"/>
    </source>
</evidence>
<name>A0A0E9S9I4_ANGAN</name>
<reference evidence="1" key="1">
    <citation type="submission" date="2014-11" db="EMBL/GenBank/DDBJ databases">
        <authorList>
            <person name="Amaro Gonzalez C."/>
        </authorList>
    </citation>
    <scope>NUCLEOTIDE SEQUENCE</scope>
</reference>
<accession>A0A0E9S9I4</accession>
<reference evidence="1" key="2">
    <citation type="journal article" date="2015" name="Fish Shellfish Immunol.">
        <title>Early steps in the European eel (Anguilla anguilla)-Vibrio vulnificus interaction in the gills: Role of the RtxA13 toxin.</title>
        <authorList>
            <person name="Callol A."/>
            <person name="Pajuelo D."/>
            <person name="Ebbesson L."/>
            <person name="Teles M."/>
            <person name="MacKenzie S."/>
            <person name="Amaro C."/>
        </authorList>
    </citation>
    <scope>NUCLEOTIDE SEQUENCE</scope>
</reference>
<protein>
    <submittedName>
        <fullName evidence="1">Uncharacterized protein</fullName>
    </submittedName>
</protein>